<dbReference type="CDD" id="cd06595">
    <property type="entry name" value="GH31_u1"/>
    <property type="match status" value="1"/>
</dbReference>
<keyword evidence="4" id="KW-0326">Glycosidase</keyword>
<accession>A0A9P5H3F2</accession>
<dbReference type="InterPro" id="IPR017853">
    <property type="entry name" value="GH"/>
</dbReference>
<dbReference type="Pfam" id="PF21365">
    <property type="entry name" value="Glyco_hydro_31_3rd"/>
    <property type="match status" value="1"/>
</dbReference>
<evidence type="ECO:0000313" key="7">
    <source>
        <dbReference type="EMBL" id="KAF7546320.1"/>
    </source>
</evidence>
<sequence>MDKYKFPHDPIAGSASIVSGAQYRFTILNDLVARYEWAEDGRFEDRASTFAINRKFPTPQFDVTDTGDQLTISTPSFRLTYDKKRFSANGLYVSFSAKTTLWGAEWRYGASPDHENLGGTARTLDGVNGRCNMGSGVLSRSGYACIDDSDSMLFDGDGFVAPRRSGDRIDGYLFSYGFDFQGGMKAYYAVSGAQPSVPRWALGNWWSRYHAYTDKEYLTLMDNFDAETIPLSVAVVDMDWHIVKGDNVDHSGWTGYTWNKDLFPDPDAFGKALRDRKLKITLNDHPHAGVHSHEDLYEKMAKYLGHDTTNKAPILFNPTSPSFIYASLNILHRALEKNCDFWWIDWQQGSSSAIPGIDPLWVLNHFHYLDNAQQVEKGSKPLVFSRYAGPGSHRYPVGFSGDSINTWDSLRFQPEFTATASNVGYGWWSHDIGGHMAGYRDDELATRWVQFGALSPILRLHSSNSPWTSKEPWHFRGENHRAMKQFMQLRHRLIPYIYTANVTSVPEGLPLVQPLYWRFPKRNEVYHYPNEYFFGSSLIVAPVVHPRDKRTNHAAVDVWVPPSKHVDLFTGSVYDGDREIIMYRTIDHIPILAPQGSIIPLDKNFVPKNGCTNPEGFEVLVVVGKDGRFTIVEDTFNDLVEGSTLAEAKNTRNIKIEYNQAAGKLTTSSSNKSWKFKFVSFFHDPASISVLVDFSKIDANITTEELPLTPGLSVEIPKAASDGDTVIEILLGSDPQLSIIEPTKRIEELLLDYQLEFSVKDKIWGICKSSRPTTTKIGMLAGLGFDEALIGPILELIVSDSRQSS</sequence>
<dbReference type="AlphaFoldDB" id="A0A9P5H3F2"/>
<dbReference type="SUPFAM" id="SSF51445">
    <property type="entry name" value="(Trans)glycosidases"/>
    <property type="match status" value="1"/>
</dbReference>
<evidence type="ECO:0000256" key="1">
    <source>
        <dbReference type="ARBA" id="ARBA00001657"/>
    </source>
</evidence>
<dbReference type="PANTHER" id="PTHR22762:SF89">
    <property type="entry name" value="ALPHA-XYLOSIDASE"/>
    <property type="match status" value="1"/>
</dbReference>
<evidence type="ECO:0000256" key="3">
    <source>
        <dbReference type="ARBA" id="ARBA00012741"/>
    </source>
</evidence>
<comment type="similarity">
    <text evidence="2 4">Belongs to the glycosyl hydrolase 31 family.</text>
</comment>
<dbReference type="InterPro" id="IPR048395">
    <property type="entry name" value="Glyco_hydro_31_C"/>
</dbReference>
<dbReference type="Proteomes" id="UP000722485">
    <property type="component" value="Unassembled WGS sequence"/>
</dbReference>
<dbReference type="GO" id="GO:0005975">
    <property type="term" value="P:carbohydrate metabolic process"/>
    <property type="evidence" value="ECO:0007669"/>
    <property type="project" value="InterPro"/>
</dbReference>
<evidence type="ECO:0000256" key="4">
    <source>
        <dbReference type="RuleBase" id="RU361185"/>
    </source>
</evidence>
<feature type="domain" description="Glycosyl hydrolase family 31 C-terminal" evidence="6">
    <location>
        <begin position="508"/>
        <end position="599"/>
    </location>
</feature>
<dbReference type="GO" id="GO:0004558">
    <property type="term" value="F:alpha-1,4-glucosidase activity"/>
    <property type="evidence" value="ECO:0007669"/>
    <property type="project" value="UniProtKB-EC"/>
</dbReference>
<dbReference type="GO" id="GO:0006491">
    <property type="term" value="P:N-glycan processing"/>
    <property type="evidence" value="ECO:0007669"/>
    <property type="project" value="TreeGrafter"/>
</dbReference>
<organism evidence="7 8">
    <name type="scientific">Cylindrodendrum hubeiense</name>
    <dbReference type="NCBI Taxonomy" id="595255"/>
    <lineage>
        <taxon>Eukaryota</taxon>
        <taxon>Fungi</taxon>
        <taxon>Dikarya</taxon>
        <taxon>Ascomycota</taxon>
        <taxon>Pezizomycotina</taxon>
        <taxon>Sordariomycetes</taxon>
        <taxon>Hypocreomycetidae</taxon>
        <taxon>Hypocreales</taxon>
        <taxon>Nectriaceae</taxon>
        <taxon>Cylindrodendrum</taxon>
    </lineage>
</organism>
<gene>
    <name evidence="7" type="ORF">G7Z17_g8524</name>
</gene>
<reference evidence="7" key="1">
    <citation type="submission" date="2020-03" db="EMBL/GenBank/DDBJ databases">
        <title>Draft Genome Sequence of Cylindrodendrum hubeiense.</title>
        <authorList>
            <person name="Buettner E."/>
            <person name="Kellner H."/>
        </authorList>
    </citation>
    <scope>NUCLEOTIDE SEQUENCE</scope>
    <source>
        <strain evidence="7">IHI 201604</strain>
    </source>
</reference>
<protein>
    <recommendedName>
        <fullName evidence="3">alpha-glucosidase</fullName>
        <ecNumber evidence="3">3.2.1.20</ecNumber>
    </recommendedName>
</protein>
<dbReference type="EC" id="3.2.1.20" evidence="3"/>
<dbReference type="InterPro" id="IPR000322">
    <property type="entry name" value="Glyco_hydro_31_TIM"/>
</dbReference>
<evidence type="ECO:0000256" key="2">
    <source>
        <dbReference type="ARBA" id="ARBA00007806"/>
    </source>
</evidence>
<comment type="catalytic activity">
    <reaction evidence="1">
        <text>Hydrolysis of terminal, non-reducing (1-&gt;4)-linked alpha-D-glucose residues with release of alpha-D-glucose.</text>
        <dbReference type="EC" id="3.2.1.20"/>
    </reaction>
</comment>
<dbReference type="SUPFAM" id="SSF51011">
    <property type="entry name" value="Glycosyl hydrolase domain"/>
    <property type="match status" value="1"/>
</dbReference>
<dbReference type="OrthoDB" id="1334205at2759"/>
<dbReference type="EMBL" id="JAANBB010000218">
    <property type="protein sequence ID" value="KAF7546320.1"/>
    <property type="molecule type" value="Genomic_DNA"/>
</dbReference>
<feature type="domain" description="Glycoside hydrolase family 31 TIM barrel" evidence="5">
    <location>
        <begin position="195"/>
        <end position="500"/>
    </location>
</feature>
<keyword evidence="4" id="KW-0378">Hydrolase</keyword>
<proteinExistence type="inferred from homology"/>
<evidence type="ECO:0000259" key="6">
    <source>
        <dbReference type="Pfam" id="PF21365"/>
    </source>
</evidence>
<dbReference type="InterPro" id="IPR013780">
    <property type="entry name" value="Glyco_hydro_b"/>
</dbReference>
<keyword evidence="8" id="KW-1185">Reference proteome</keyword>
<evidence type="ECO:0000259" key="5">
    <source>
        <dbReference type="Pfam" id="PF01055"/>
    </source>
</evidence>
<comment type="caution">
    <text evidence="7">The sequence shown here is derived from an EMBL/GenBank/DDBJ whole genome shotgun (WGS) entry which is preliminary data.</text>
</comment>
<dbReference type="Gene3D" id="2.60.40.1760">
    <property type="entry name" value="glycosyl hydrolase (family 31)"/>
    <property type="match status" value="1"/>
</dbReference>
<dbReference type="PANTHER" id="PTHR22762">
    <property type="entry name" value="ALPHA-GLUCOSIDASE"/>
    <property type="match status" value="1"/>
</dbReference>
<dbReference type="Gene3D" id="2.60.40.1180">
    <property type="entry name" value="Golgi alpha-mannosidase II"/>
    <property type="match status" value="2"/>
</dbReference>
<dbReference type="Gene3D" id="3.20.20.80">
    <property type="entry name" value="Glycosidases"/>
    <property type="match status" value="1"/>
</dbReference>
<dbReference type="Pfam" id="PF01055">
    <property type="entry name" value="Glyco_hydro_31_2nd"/>
    <property type="match status" value="1"/>
</dbReference>
<name>A0A9P5H3F2_9HYPO</name>
<evidence type="ECO:0000313" key="8">
    <source>
        <dbReference type="Proteomes" id="UP000722485"/>
    </source>
</evidence>